<dbReference type="EMBL" id="JAASQL010000001">
    <property type="protein sequence ID" value="NIJ44354.1"/>
    <property type="molecule type" value="Genomic_DNA"/>
</dbReference>
<proteinExistence type="predicted"/>
<protein>
    <recommendedName>
        <fullName evidence="4">DUF748 domain-containing protein</fullName>
    </recommendedName>
</protein>
<comment type="caution">
    <text evidence="2">The sequence shown here is derived from an EMBL/GenBank/DDBJ whole genome shotgun (WGS) entry which is preliminary data.</text>
</comment>
<sequence>MKKNKFILVLLVSVVGLFYIVQIGVNYFLKNKFSELIEQQELKVNYTDLDYNIFFNELQVKELKISSNVKKNDHISVAKIQLNGFCWLGLMFKKQLIFSKLLITSPKVDYSQLEDKNASAKKFSLGKIAAVIIDEIEIENADLMFNTKTKKTSGIFNLVLKEFTLNKETITDEIPFQFEKSIYTITNFYTDLSDLELLKFKELKGQDGEVVLSEMCIKSKDSKDEFSKKILEEKEHLDLFFEKIKIEEFFVKFNNHQQKIGAKKVELCKPKLQFYRDKRVPDNTQRKALYSESITKLKTVLDFPIIEIKDGLVVYEMLMDEGDEIGSLVFDKINGELNVSSAKGKEQLRLETQSLFMKKSPFSLSINFTDIEHDVFVSKGVLKNFKTDYINPFLYKILNTELEGEIEELYFTISGNNTVATGDVKMKYDNLKLRINKYNFVKRTVHVLGNLILKNSSNKEPEKFREGIIKEEREPTKSMFNFLWISLRTGIVDVVS</sequence>
<evidence type="ECO:0008006" key="4">
    <source>
        <dbReference type="Google" id="ProtNLM"/>
    </source>
</evidence>
<keyword evidence="3" id="KW-1185">Reference proteome</keyword>
<name>A0ABX0U683_9FLAO</name>
<evidence type="ECO:0000313" key="3">
    <source>
        <dbReference type="Proteomes" id="UP000745859"/>
    </source>
</evidence>
<organism evidence="2 3">
    <name type="scientific">Wenyingzhuangia heitensis</name>
    <dbReference type="NCBI Taxonomy" id="1487859"/>
    <lineage>
        <taxon>Bacteria</taxon>
        <taxon>Pseudomonadati</taxon>
        <taxon>Bacteroidota</taxon>
        <taxon>Flavobacteriia</taxon>
        <taxon>Flavobacteriales</taxon>
        <taxon>Flavobacteriaceae</taxon>
        <taxon>Wenyingzhuangia</taxon>
    </lineage>
</organism>
<keyword evidence="1" id="KW-1133">Transmembrane helix</keyword>
<dbReference type="RefSeq" id="WP_167184188.1">
    <property type="nucleotide sequence ID" value="NZ_JAASQL010000001.1"/>
</dbReference>
<evidence type="ECO:0000256" key="1">
    <source>
        <dbReference type="SAM" id="Phobius"/>
    </source>
</evidence>
<evidence type="ECO:0000313" key="2">
    <source>
        <dbReference type="EMBL" id="NIJ44354.1"/>
    </source>
</evidence>
<gene>
    <name evidence="2" type="ORF">FHR24_000793</name>
</gene>
<feature type="transmembrane region" description="Helical" evidence="1">
    <location>
        <begin position="7"/>
        <end position="29"/>
    </location>
</feature>
<keyword evidence="1" id="KW-0472">Membrane</keyword>
<dbReference type="Proteomes" id="UP000745859">
    <property type="component" value="Unassembled WGS sequence"/>
</dbReference>
<keyword evidence="1" id="KW-0812">Transmembrane</keyword>
<accession>A0ABX0U683</accession>
<reference evidence="2 3" key="1">
    <citation type="submission" date="2020-03" db="EMBL/GenBank/DDBJ databases">
        <title>Genomic Encyclopedia of Type Strains, Phase IV (KMG-IV): sequencing the most valuable type-strain genomes for metagenomic binning, comparative biology and taxonomic classification.</title>
        <authorList>
            <person name="Goeker M."/>
        </authorList>
    </citation>
    <scope>NUCLEOTIDE SEQUENCE [LARGE SCALE GENOMIC DNA]</scope>
    <source>
        <strain evidence="2 3">DSM 101599</strain>
    </source>
</reference>